<evidence type="ECO:0000256" key="1">
    <source>
        <dbReference type="SAM" id="Phobius"/>
    </source>
</evidence>
<keyword evidence="1" id="KW-1133">Transmembrane helix</keyword>
<reference evidence="2" key="1">
    <citation type="submission" date="2022-09" db="EMBL/GenBank/DDBJ databases">
        <title>Intensive care unit water sources are persistently colonized with multi-drug resistant bacteria and are the site of extensive horizontal gene transfer of antibiotic resistance genes.</title>
        <authorList>
            <person name="Diorio-Toth L."/>
        </authorList>
    </citation>
    <scope>NUCLEOTIDE SEQUENCE</scope>
    <source>
        <strain evidence="2">GD04005</strain>
    </source>
</reference>
<comment type="caution">
    <text evidence="2">The sequence shown here is derived from an EMBL/GenBank/DDBJ whole genome shotgun (WGS) entry which is preliminary data.</text>
</comment>
<sequence>MRQHQTGATLIVVLIFLLAITVIGTLAIRQSMVGLNIATNSQVSQLVMQNSDATFFNIEEADQLIQSLGTNGMFGYISGANDKNKELVFCFRGDQTSFFDLNRASLMIWEDGATKPTNNSLGSDGYCDAVDTTGNWFTSGRKTVMTQVAVKFSTATQNGAFYGRQRGTDETTGQIEVAKLVKVFAVSLMPSLTNVDRSEINKCLQTHMSEVIIPEGTTAPVIDENAVAVKDNPLKNVTECLTSLNVPFTTQVSEYNITQNFS</sequence>
<evidence type="ECO:0000313" key="2">
    <source>
        <dbReference type="EMBL" id="MDH0564030.1"/>
    </source>
</evidence>
<dbReference type="Proteomes" id="UP001159329">
    <property type="component" value="Unassembled WGS sequence"/>
</dbReference>
<evidence type="ECO:0000313" key="3">
    <source>
        <dbReference type="Proteomes" id="UP001159329"/>
    </source>
</evidence>
<dbReference type="EMBL" id="JAOEEO010000002">
    <property type="protein sequence ID" value="MDH0564030.1"/>
    <property type="molecule type" value="Genomic_DNA"/>
</dbReference>
<keyword evidence="1" id="KW-0472">Membrane</keyword>
<feature type="transmembrane region" description="Helical" evidence="1">
    <location>
        <begin position="7"/>
        <end position="28"/>
    </location>
</feature>
<dbReference type="RefSeq" id="WP_279695292.1">
    <property type="nucleotide sequence ID" value="NZ_JAOEEO010000002.1"/>
</dbReference>
<name>A0AA42I7M6_9GAMM</name>
<dbReference type="AlphaFoldDB" id="A0AA42I7M6"/>
<proteinExistence type="predicted"/>
<keyword evidence="1" id="KW-0812">Transmembrane</keyword>
<gene>
    <name evidence="2" type="ORF">N7644_10060</name>
</gene>
<protein>
    <submittedName>
        <fullName evidence="2">Pilus assembly PilX N-terminal domain-containing protein</fullName>
    </submittedName>
</protein>
<organism evidence="2 3">
    <name type="scientific">Acinetobacter courvalinii</name>
    <dbReference type="NCBI Taxonomy" id="280147"/>
    <lineage>
        <taxon>Bacteria</taxon>
        <taxon>Pseudomonadati</taxon>
        <taxon>Pseudomonadota</taxon>
        <taxon>Gammaproteobacteria</taxon>
        <taxon>Moraxellales</taxon>
        <taxon>Moraxellaceae</taxon>
        <taxon>Acinetobacter</taxon>
    </lineage>
</organism>
<accession>A0AA42I7M6</accession>